<dbReference type="PROSITE" id="PS01303">
    <property type="entry name" value="BCCT"/>
    <property type="match status" value="1"/>
</dbReference>
<dbReference type="Pfam" id="PF02028">
    <property type="entry name" value="BCCT"/>
    <property type="match status" value="1"/>
</dbReference>
<comment type="subcellular location">
    <subcellularLocation>
        <location evidence="1">Cell membrane</location>
        <topology evidence="1">Multi-pass membrane protein</topology>
    </subcellularLocation>
</comment>
<reference evidence="10 11" key="1">
    <citation type="submission" date="2016-06" db="EMBL/GenBank/DDBJ databases">
        <title>Complete genome sequence of a saline-alkali tolerant type strain Dietzia timorensis ID05-A0528T.</title>
        <authorList>
            <person name="Wu X."/>
        </authorList>
    </citation>
    <scope>NUCLEOTIDE SEQUENCE [LARGE SCALE GENOMIC DNA]</scope>
    <source>
        <strain evidence="10 11">ID05-A0528</strain>
    </source>
</reference>
<feature type="region of interest" description="Disordered" evidence="8">
    <location>
        <begin position="1"/>
        <end position="44"/>
    </location>
</feature>
<dbReference type="GO" id="GO:0005886">
    <property type="term" value="C:plasma membrane"/>
    <property type="evidence" value="ECO:0007669"/>
    <property type="project" value="UniProtKB-SubCell"/>
</dbReference>
<evidence type="ECO:0000256" key="1">
    <source>
        <dbReference type="ARBA" id="ARBA00004651"/>
    </source>
</evidence>
<sequence length="597" mass="62441">MPNSANDPKETRGSGSSGSPVASSTADSAVAQDPNSPAPSDPNVKKTDWVVVSATLAVVAAVVLWGVAWTDSFSSAADSAFSWTTGNLGWAFVLIQTSAVGFVIYLALSKYGAIRIGADGERPEYRTGSWIAMMFAAGMGIGLMFFGVSEPLAHFHDAPPGVDEPTYGMALATTAFHWGMHPWSGYAVVGLALALTAYRYGRTHLISQAMIPVIGEKNAKGGLGKFLDVLTILATIFGTACSLGLGALQIQTGLNETGAISTTGIGIVIGVIVVLGLAFLVSAASGVSKGIQLLSNINMVLALCLALFVAIFSGALVLILNLIPTSLGQYLQNFLDMASRTGASQNGEAGEWLGSWTIFYWAWWVSWSPFVGMFLARISRGRTIRQFVAGVVLVPAGMSIVWFSIFGGTALHLEAIGDTIRDAEVSERELFNVASNLPGSTIIMILAMALIAIFFITSADSASVVMGGMGQYGIEEPARYVTVFFGICTGAIAIIMLLAGGGGSEALDSLQSITIIAASPFLIILVVLAVSIMKMLRADPTGRTLAAMRSPFAWRRLSGASKDEALNDGPVPMPGSDEAIEQEEAEAAAGGKDEPLV</sequence>
<dbReference type="NCBIfam" id="TIGR00842">
    <property type="entry name" value="bcct"/>
    <property type="match status" value="1"/>
</dbReference>
<protein>
    <submittedName>
        <fullName evidence="10">Glycine betaine transporter BetP</fullName>
    </submittedName>
</protein>
<feature type="compositionally biased region" description="Low complexity" evidence="8">
    <location>
        <begin position="13"/>
        <end position="24"/>
    </location>
</feature>
<dbReference type="OrthoDB" id="9775735at2"/>
<evidence type="ECO:0000256" key="7">
    <source>
        <dbReference type="ARBA" id="ARBA00023136"/>
    </source>
</evidence>
<dbReference type="RefSeq" id="WP_082908457.1">
    <property type="nucleotide sequence ID" value="NZ_CP015961.1"/>
</dbReference>
<keyword evidence="11" id="KW-1185">Reference proteome</keyword>
<feature type="transmembrane region" description="Helical" evidence="9">
    <location>
        <begin position="387"/>
        <end position="405"/>
    </location>
</feature>
<keyword evidence="5 9" id="KW-0812">Transmembrane</keyword>
<dbReference type="InterPro" id="IPR018093">
    <property type="entry name" value="BCCT_CS"/>
</dbReference>
<organism evidence="10 11">
    <name type="scientific">Dietzia timorensis</name>
    <dbReference type="NCBI Taxonomy" id="499555"/>
    <lineage>
        <taxon>Bacteria</taxon>
        <taxon>Bacillati</taxon>
        <taxon>Actinomycetota</taxon>
        <taxon>Actinomycetes</taxon>
        <taxon>Mycobacteriales</taxon>
        <taxon>Dietziaceae</taxon>
        <taxon>Dietzia</taxon>
    </lineage>
</organism>
<evidence type="ECO:0000256" key="8">
    <source>
        <dbReference type="SAM" id="MobiDB-lite"/>
    </source>
</evidence>
<feature type="transmembrane region" description="Helical" evidence="9">
    <location>
        <begin position="183"/>
        <end position="201"/>
    </location>
</feature>
<feature type="region of interest" description="Disordered" evidence="8">
    <location>
        <begin position="561"/>
        <end position="597"/>
    </location>
</feature>
<feature type="transmembrane region" description="Helical" evidence="9">
    <location>
        <begin position="129"/>
        <end position="148"/>
    </location>
</feature>
<dbReference type="AlphaFoldDB" id="A0A173LP26"/>
<evidence type="ECO:0000256" key="5">
    <source>
        <dbReference type="ARBA" id="ARBA00022692"/>
    </source>
</evidence>
<evidence type="ECO:0000256" key="9">
    <source>
        <dbReference type="SAM" id="Phobius"/>
    </source>
</evidence>
<dbReference type="KEGG" id="dtm:BJL86_2232"/>
<feature type="transmembrane region" description="Helical" evidence="9">
    <location>
        <begin position="88"/>
        <end position="108"/>
    </location>
</feature>
<evidence type="ECO:0000313" key="10">
    <source>
        <dbReference type="EMBL" id="ANI92997.1"/>
    </source>
</evidence>
<feature type="transmembrane region" description="Helical" evidence="9">
    <location>
        <begin position="480"/>
        <end position="501"/>
    </location>
</feature>
<feature type="transmembrane region" description="Helical" evidence="9">
    <location>
        <begin position="265"/>
        <end position="287"/>
    </location>
</feature>
<keyword evidence="3" id="KW-0813">Transport</keyword>
<keyword evidence="7 9" id="KW-0472">Membrane</keyword>
<comment type="similarity">
    <text evidence="2">Belongs to the BCCT transporter (TC 2.A.15) family.</text>
</comment>
<evidence type="ECO:0000256" key="6">
    <source>
        <dbReference type="ARBA" id="ARBA00022989"/>
    </source>
</evidence>
<feature type="transmembrane region" description="Helical" evidence="9">
    <location>
        <begin position="49"/>
        <end position="68"/>
    </location>
</feature>
<dbReference type="PANTHER" id="PTHR30047">
    <property type="entry name" value="HIGH-AFFINITY CHOLINE TRANSPORT PROTEIN-RELATED"/>
    <property type="match status" value="1"/>
</dbReference>
<gene>
    <name evidence="10" type="ORF">BJL86_2232</name>
</gene>
<feature type="transmembrane region" description="Helical" evidence="9">
    <location>
        <begin position="513"/>
        <end position="533"/>
    </location>
</feature>
<dbReference type="STRING" id="499555.BJL86_2232"/>
<feature type="transmembrane region" description="Helical" evidence="9">
    <location>
        <begin position="437"/>
        <end position="459"/>
    </location>
</feature>
<evidence type="ECO:0000313" key="11">
    <source>
        <dbReference type="Proteomes" id="UP000186104"/>
    </source>
</evidence>
<accession>A0A173LP26</accession>
<feature type="transmembrane region" description="Helical" evidence="9">
    <location>
        <begin position="222"/>
        <end position="245"/>
    </location>
</feature>
<dbReference type="EMBL" id="CP015961">
    <property type="protein sequence ID" value="ANI92997.1"/>
    <property type="molecule type" value="Genomic_DNA"/>
</dbReference>
<evidence type="ECO:0000256" key="3">
    <source>
        <dbReference type="ARBA" id="ARBA00022448"/>
    </source>
</evidence>
<dbReference type="Proteomes" id="UP000186104">
    <property type="component" value="Chromosome"/>
</dbReference>
<name>A0A173LP26_9ACTN</name>
<feature type="transmembrane region" description="Helical" evidence="9">
    <location>
        <begin position="358"/>
        <end position="375"/>
    </location>
</feature>
<dbReference type="InterPro" id="IPR000060">
    <property type="entry name" value="BCCT_transptr"/>
</dbReference>
<dbReference type="GO" id="GO:0022857">
    <property type="term" value="F:transmembrane transporter activity"/>
    <property type="evidence" value="ECO:0007669"/>
    <property type="project" value="InterPro"/>
</dbReference>
<feature type="transmembrane region" description="Helical" evidence="9">
    <location>
        <begin position="299"/>
        <end position="323"/>
    </location>
</feature>
<dbReference type="PANTHER" id="PTHR30047:SF7">
    <property type="entry name" value="HIGH-AFFINITY CHOLINE TRANSPORT PROTEIN"/>
    <property type="match status" value="1"/>
</dbReference>
<evidence type="ECO:0000256" key="2">
    <source>
        <dbReference type="ARBA" id="ARBA00005658"/>
    </source>
</evidence>
<keyword evidence="6 9" id="KW-1133">Transmembrane helix</keyword>
<proteinExistence type="inferred from homology"/>
<keyword evidence="4" id="KW-1003">Cell membrane</keyword>
<evidence type="ECO:0000256" key="4">
    <source>
        <dbReference type="ARBA" id="ARBA00022475"/>
    </source>
</evidence>